<dbReference type="InterPro" id="IPR050097">
    <property type="entry name" value="Ferredoxin-NADP_redctase_2"/>
</dbReference>
<evidence type="ECO:0000256" key="2">
    <source>
        <dbReference type="ARBA" id="ARBA00023002"/>
    </source>
</evidence>
<name>A0ABU1TFF1_9SPHI</name>
<protein>
    <submittedName>
        <fullName evidence="4">Thioredoxin reductase</fullName>
    </submittedName>
</protein>
<dbReference type="InterPro" id="IPR023753">
    <property type="entry name" value="FAD/NAD-binding_dom"/>
</dbReference>
<dbReference type="EMBL" id="JAVDUU010000004">
    <property type="protein sequence ID" value="MDR6944137.1"/>
    <property type="molecule type" value="Genomic_DNA"/>
</dbReference>
<dbReference type="Gene3D" id="3.50.50.60">
    <property type="entry name" value="FAD/NAD(P)-binding domain"/>
    <property type="match status" value="2"/>
</dbReference>
<keyword evidence="2" id="KW-0560">Oxidoreductase</keyword>
<dbReference type="PRINTS" id="PR00469">
    <property type="entry name" value="PNDRDTASEII"/>
</dbReference>
<evidence type="ECO:0000259" key="3">
    <source>
        <dbReference type="Pfam" id="PF07992"/>
    </source>
</evidence>
<accession>A0ABU1TFF1</accession>
<dbReference type="Proteomes" id="UP001247620">
    <property type="component" value="Unassembled WGS sequence"/>
</dbReference>
<feature type="domain" description="FAD/NAD(P)-binding" evidence="3">
    <location>
        <begin position="7"/>
        <end position="286"/>
    </location>
</feature>
<dbReference type="PRINTS" id="PR00368">
    <property type="entry name" value="FADPNR"/>
</dbReference>
<evidence type="ECO:0000313" key="4">
    <source>
        <dbReference type="EMBL" id="MDR6944137.1"/>
    </source>
</evidence>
<dbReference type="RefSeq" id="WP_310099656.1">
    <property type="nucleotide sequence ID" value="NZ_JAVDUU010000004.1"/>
</dbReference>
<sequence length="302" mass="32522">MKTQTHFDVIIIGGSYSGLAAGLALGRALRKVLIIDNGKPCNAQTPHSHNFLTRDGETPAAIAAQGRKQLEQYSSVSFLNGTAIKAVRTDEGFEVEASSGEVFVAVKLLFATGIRDMLLNIDGLADCWGISALHCPFCHGYEVRNQKTGIIGNGNDAYELTSLISNWTSKLTIFTNGPATLSPEQTAKLYAHHIGILEKPLIRLQHHNGYLHHIQFVDGSEVPLSAAYIRSPFRQTCPLPELLGCALNHEGYIQVDSAQATSIPGVFACGDNTTKTRTVANAVSSGTTAGMAISRQLITERF</sequence>
<gene>
    <name evidence="4" type="ORF">J2W55_003997</name>
</gene>
<organism evidence="4 5">
    <name type="scientific">Mucilaginibacter pocheonensis</name>
    <dbReference type="NCBI Taxonomy" id="398050"/>
    <lineage>
        <taxon>Bacteria</taxon>
        <taxon>Pseudomonadati</taxon>
        <taxon>Bacteroidota</taxon>
        <taxon>Sphingobacteriia</taxon>
        <taxon>Sphingobacteriales</taxon>
        <taxon>Sphingobacteriaceae</taxon>
        <taxon>Mucilaginibacter</taxon>
    </lineage>
</organism>
<dbReference type="InterPro" id="IPR036188">
    <property type="entry name" value="FAD/NAD-bd_sf"/>
</dbReference>
<evidence type="ECO:0000256" key="1">
    <source>
        <dbReference type="ARBA" id="ARBA00022630"/>
    </source>
</evidence>
<reference evidence="4 5" key="1">
    <citation type="submission" date="2023-07" db="EMBL/GenBank/DDBJ databases">
        <title>Sorghum-associated microbial communities from plants grown in Nebraska, USA.</title>
        <authorList>
            <person name="Schachtman D."/>
        </authorList>
    </citation>
    <scope>NUCLEOTIDE SEQUENCE [LARGE SCALE GENOMIC DNA]</scope>
    <source>
        <strain evidence="4 5">3262</strain>
    </source>
</reference>
<proteinExistence type="predicted"/>
<dbReference type="Pfam" id="PF07992">
    <property type="entry name" value="Pyr_redox_2"/>
    <property type="match status" value="1"/>
</dbReference>
<evidence type="ECO:0000313" key="5">
    <source>
        <dbReference type="Proteomes" id="UP001247620"/>
    </source>
</evidence>
<dbReference type="SUPFAM" id="SSF51905">
    <property type="entry name" value="FAD/NAD(P)-binding domain"/>
    <property type="match status" value="1"/>
</dbReference>
<keyword evidence="5" id="KW-1185">Reference proteome</keyword>
<comment type="caution">
    <text evidence="4">The sequence shown here is derived from an EMBL/GenBank/DDBJ whole genome shotgun (WGS) entry which is preliminary data.</text>
</comment>
<keyword evidence="1" id="KW-0285">Flavoprotein</keyword>
<dbReference type="PANTHER" id="PTHR48105">
    <property type="entry name" value="THIOREDOXIN REDUCTASE 1-RELATED-RELATED"/>
    <property type="match status" value="1"/>
</dbReference>